<evidence type="ECO:0000313" key="5">
    <source>
        <dbReference type="Proteomes" id="UP000266441"/>
    </source>
</evidence>
<feature type="domain" description="Calcineurin-like phosphoesterase C-terminal" evidence="2">
    <location>
        <begin position="324"/>
        <end position="496"/>
    </location>
</feature>
<evidence type="ECO:0000313" key="4">
    <source>
        <dbReference type="EMBL" id="RIH64527.1"/>
    </source>
</evidence>
<dbReference type="InterPro" id="IPR032285">
    <property type="entry name" value="Metallophos_N"/>
</dbReference>
<sequence length="509" mass="57391">MRPLNFLLFLICFLFTGLLSAGNLVKGTVFLDKNENGFLDAGEPGIENICVSNGKEVVQTNAHGKWELPVRKNEAFFIIKPSNFTVPLNSHSIPKHFFLPEDKDLNAPVNFPLSGSSEEDTFSVLFFGDTQARGLREVNFILHDVVEECMKTGALLGVSLGDIVADDPALFAEVSQGIGQIGIPWYNIFGNHDHDRDESCNENKDKTFRKFFGPSTYAFEYGQVAFIGLNNIFFNPDGKYQAHLTETHLEFVENYLSFVPENKLVVLMMHVPLVRTENREKLFEILQDRKYTFSISGHVHEQINVFVDEEMGWKGDAPHHHLINATVCGSWWCGLTDETGIPHATMNDGAPNGYSIITFDGNKYSIRFKAARRPADYQMNIYLPDELTPNELDTTKVLVNVFAGSSRSQVKMCLGKDGPWTSMKQVKTIDPECLRMHRLSPVLDTGIKGQALEDIFGYKMDYPSLSTHMWEAPVPGNLKEGTHVITVKTTDIFNQTWTAHRIFRVRPAK</sequence>
<dbReference type="SUPFAM" id="SSF56300">
    <property type="entry name" value="Metallo-dependent phosphatases"/>
    <property type="match status" value="1"/>
</dbReference>
<dbReference type="PANTHER" id="PTHR43143">
    <property type="entry name" value="METALLOPHOSPHOESTERASE, CALCINEURIN SUPERFAMILY"/>
    <property type="match status" value="1"/>
</dbReference>
<dbReference type="EMBL" id="QWET01000010">
    <property type="protein sequence ID" value="RIH64527.1"/>
    <property type="molecule type" value="Genomic_DNA"/>
</dbReference>
<dbReference type="Pfam" id="PF00149">
    <property type="entry name" value="Metallophos"/>
    <property type="match status" value="1"/>
</dbReference>
<reference evidence="4 5" key="1">
    <citation type="journal article" date="2015" name="Int. J. Syst. Evol. Microbiol.">
        <title>Mariniphaga sediminis sp. nov., isolated from coastal sediment.</title>
        <authorList>
            <person name="Wang F.Q."/>
            <person name="Shen Q.Y."/>
            <person name="Chen G.J."/>
            <person name="Du Z.J."/>
        </authorList>
    </citation>
    <scope>NUCLEOTIDE SEQUENCE [LARGE SCALE GENOMIC DNA]</scope>
    <source>
        <strain evidence="4 5">SY21</strain>
    </source>
</reference>
<dbReference type="Pfam" id="PF16370">
    <property type="entry name" value="MetallophosC"/>
    <property type="match status" value="1"/>
</dbReference>
<dbReference type="OrthoDB" id="1776264at2"/>
<dbReference type="CDD" id="cd00838">
    <property type="entry name" value="MPP_superfamily"/>
    <property type="match status" value="1"/>
</dbReference>
<dbReference type="InterPro" id="IPR051918">
    <property type="entry name" value="STPP_CPPED1"/>
</dbReference>
<evidence type="ECO:0000259" key="2">
    <source>
        <dbReference type="Pfam" id="PF16370"/>
    </source>
</evidence>
<comment type="caution">
    <text evidence="4">The sequence shown here is derived from an EMBL/GenBank/DDBJ whole genome shotgun (WGS) entry which is preliminary data.</text>
</comment>
<proteinExistence type="predicted"/>
<evidence type="ECO:0000259" key="3">
    <source>
        <dbReference type="Pfam" id="PF16371"/>
    </source>
</evidence>
<dbReference type="Proteomes" id="UP000266441">
    <property type="component" value="Unassembled WGS sequence"/>
</dbReference>
<organism evidence="4 5">
    <name type="scientific">Mariniphaga sediminis</name>
    <dbReference type="NCBI Taxonomy" id="1628158"/>
    <lineage>
        <taxon>Bacteria</taxon>
        <taxon>Pseudomonadati</taxon>
        <taxon>Bacteroidota</taxon>
        <taxon>Bacteroidia</taxon>
        <taxon>Marinilabiliales</taxon>
        <taxon>Prolixibacteraceae</taxon>
        <taxon>Mariniphaga</taxon>
    </lineage>
</organism>
<accession>A0A399CYX4</accession>
<dbReference type="Pfam" id="PF16371">
    <property type="entry name" value="MetallophosN"/>
    <property type="match status" value="1"/>
</dbReference>
<dbReference type="AlphaFoldDB" id="A0A399CYX4"/>
<dbReference type="InterPro" id="IPR032288">
    <property type="entry name" value="Metallophos_C"/>
</dbReference>
<dbReference type="RefSeq" id="WP_119350685.1">
    <property type="nucleotide sequence ID" value="NZ_QWET01000010.1"/>
</dbReference>
<evidence type="ECO:0000259" key="1">
    <source>
        <dbReference type="Pfam" id="PF00149"/>
    </source>
</evidence>
<dbReference type="Gene3D" id="3.60.21.10">
    <property type="match status" value="1"/>
</dbReference>
<dbReference type="InterPro" id="IPR004843">
    <property type="entry name" value="Calcineurin-like_PHP"/>
</dbReference>
<name>A0A399CYX4_9BACT</name>
<gene>
    <name evidence="4" type="ORF">D1164_14315</name>
</gene>
<feature type="domain" description="Calcineurin-like phosphoesterase" evidence="1">
    <location>
        <begin position="123"/>
        <end position="301"/>
    </location>
</feature>
<feature type="domain" description="Calcineurin-like phosphoesterase N-terminal" evidence="3">
    <location>
        <begin position="40"/>
        <end position="102"/>
    </location>
</feature>
<dbReference type="GO" id="GO:0016787">
    <property type="term" value="F:hydrolase activity"/>
    <property type="evidence" value="ECO:0007669"/>
    <property type="project" value="InterPro"/>
</dbReference>
<dbReference type="InterPro" id="IPR029052">
    <property type="entry name" value="Metallo-depent_PP-like"/>
</dbReference>
<keyword evidence="5" id="KW-1185">Reference proteome</keyword>
<dbReference type="PANTHER" id="PTHR43143:SF6">
    <property type="entry name" value="BLL3016 PROTEIN"/>
    <property type="match status" value="1"/>
</dbReference>
<protein>
    <submittedName>
        <fullName evidence="4">Metallophosphoesterase</fullName>
    </submittedName>
</protein>